<accession>A0A814NX01</accession>
<dbReference type="AlphaFoldDB" id="A0A814NX01"/>
<protein>
    <recommendedName>
        <fullName evidence="1">F-box domain-containing protein</fullName>
    </recommendedName>
</protein>
<evidence type="ECO:0000313" key="2">
    <source>
        <dbReference type="EMBL" id="CAF1096960.1"/>
    </source>
</evidence>
<dbReference type="InterPro" id="IPR001810">
    <property type="entry name" value="F-box_dom"/>
</dbReference>
<dbReference type="PROSITE" id="PS50181">
    <property type="entry name" value="FBOX"/>
    <property type="match status" value="1"/>
</dbReference>
<proteinExistence type="predicted"/>
<dbReference type="Proteomes" id="UP000663882">
    <property type="component" value="Unassembled WGS sequence"/>
</dbReference>
<organism evidence="2 3">
    <name type="scientific">Rotaria sordida</name>
    <dbReference type="NCBI Taxonomy" id="392033"/>
    <lineage>
        <taxon>Eukaryota</taxon>
        <taxon>Metazoa</taxon>
        <taxon>Spiralia</taxon>
        <taxon>Gnathifera</taxon>
        <taxon>Rotifera</taxon>
        <taxon>Eurotatoria</taxon>
        <taxon>Bdelloidea</taxon>
        <taxon>Philodinida</taxon>
        <taxon>Philodinidae</taxon>
        <taxon>Rotaria</taxon>
    </lineage>
</organism>
<gene>
    <name evidence="2" type="ORF">RFH988_LOCUS19106</name>
</gene>
<name>A0A814NX01_9BILA</name>
<reference evidence="2" key="1">
    <citation type="submission" date="2021-02" db="EMBL/GenBank/DDBJ databases">
        <authorList>
            <person name="Nowell W R."/>
        </authorList>
    </citation>
    <scope>NUCLEOTIDE SEQUENCE</scope>
</reference>
<dbReference type="InterPro" id="IPR032675">
    <property type="entry name" value="LRR_dom_sf"/>
</dbReference>
<dbReference type="OrthoDB" id="10042269at2759"/>
<dbReference type="EMBL" id="CAJNOO010001105">
    <property type="protein sequence ID" value="CAF1096960.1"/>
    <property type="molecule type" value="Genomic_DNA"/>
</dbReference>
<dbReference type="Gene3D" id="3.80.10.10">
    <property type="entry name" value="Ribonuclease Inhibitor"/>
    <property type="match status" value="1"/>
</dbReference>
<sequence length="447" mass="52869">MPITNFEDIPNELLLYIFEFLDGFHLIYAFDKLNFRFTSLTNDVHLHFNLTNLKKTEFDYVFDYIFPFKNNVFSLILSNRNTLGPLEMFIARFQNLIPHNPLHYLKLIDIHTEALLSFLTVVLPKLIHLVSLSLVDVTFYPYRRRPIKYISEQLPLLTHVSLSFRQQLSYPSWILTQLYSTFSTIEYLSLYGFSYDITRLPDLFQHLYKIEHLEIKLDIDDDIGCWGPWILDSVLIRNGGQHLRSLIIQIEFRLLFVEIASFLKYFPQLKNLSLVTHEFTHDIQFYDGEKWEELIQTALPCLISFRLYLKSKRFTSDISLTVIIDKFRSSFWINEKKWYIVCDKFTNEFIQLYTIPCPKNVTVTLNIISSNWDTTLPSFNLSTFDSITCLIVNTTELQHNQTPLPYFNNIKSLHILSLPTKNYCLSQHINLLQIESAIDSRWIPSHR</sequence>
<dbReference type="SUPFAM" id="SSF52047">
    <property type="entry name" value="RNI-like"/>
    <property type="match status" value="1"/>
</dbReference>
<evidence type="ECO:0000313" key="3">
    <source>
        <dbReference type="Proteomes" id="UP000663882"/>
    </source>
</evidence>
<feature type="domain" description="F-box" evidence="1">
    <location>
        <begin position="3"/>
        <end position="51"/>
    </location>
</feature>
<evidence type="ECO:0000259" key="1">
    <source>
        <dbReference type="PROSITE" id="PS50181"/>
    </source>
</evidence>
<comment type="caution">
    <text evidence="2">The sequence shown here is derived from an EMBL/GenBank/DDBJ whole genome shotgun (WGS) entry which is preliminary data.</text>
</comment>